<evidence type="ECO:0000256" key="2">
    <source>
        <dbReference type="ARBA" id="ARBA00008010"/>
    </source>
</evidence>
<dbReference type="OMA" id="FYARTTI"/>
<evidence type="ECO:0000256" key="9">
    <source>
        <dbReference type="RuleBase" id="RU004070"/>
    </source>
</evidence>
<accession>A0A0V0QL12</accession>
<dbReference type="GO" id="GO:0006310">
    <property type="term" value="P:DNA recombination"/>
    <property type="evidence" value="ECO:0007669"/>
    <property type="project" value="UniProtKB-ARBA"/>
</dbReference>
<evidence type="ECO:0000256" key="1">
    <source>
        <dbReference type="ARBA" id="ARBA00004123"/>
    </source>
</evidence>
<dbReference type="InterPro" id="IPR001208">
    <property type="entry name" value="MCM_dom"/>
</dbReference>
<evidence type="ECO:0000256" key="3">
    <source>
        <dbReference type="ARBA" id="ARBA00012551"/>
    </source>
</evidence>
<dbReference type="OrthoDB" id="422555at2759"/>
<proteinExistence type="inferred from homology"/>
<dbReference type="PANTHER" id="PTHR11630">
    <property type="entry name" value="DNA REPLICATION LICENSING FACTOR MCM FAMILY MEMBER"/>
    <property type="match status" value="1"/>
</dbReference>
<dbReference type="GO" id="GO:0003697">
    <property type="term" value="F:single-stranded DNA binding"/>
    <property type="evidence" value="ECO:0007669"/>
    <property type="project" value="TreeGrafter"/>
</dbReference>
<keyword evidence="11" id="KW-0378">Hydrolase</keyword>
<evidence type="ECO:0000256" key="5">
    <source>
        <dbReference type="ARBA" id="ARBA00022840"/>
    </source>
</evidence>
<dbReference type="Gene3D" id="3.40.50.300">
    <property type="entry name" value="P-loop containing nucleotide triphosphate hydrolases"/>
    <property type="match status" value="1"/>
</dbReference>
<evidence type="ECO:0000313" key="12">
    <source>
        <dbReference type="Proteomes" id="UP000054937"/>
    </source>
</evidence>
<dbReference type="CDD" id="cd22247">
    <property type="entry name" value="MCM8_WHD"/>
    <property type="match status" value="1"/>
</dbReference>
<dbReference type="Pfam" id="PF00493">
    <property type="entry name" value="MCM"/>
    <property type="match status" value="1"/>
</dbReference>
<evidence type="ECO:0000259" key="10">
    <source>
        <dbReference type="PROSITE" id="PS50051"/>
    </source>
</evidence>
<comment type="similarity">
    <text evidence="2 9">Belongs to the MCM family.</text>
</comment>
<keyword evidence="6 9" id="KW-0238">DNA-binding</keyword>
<dbReference type="GO" id="GO:0017116">
    <property type="term" value="F:single-stranded DNA helicase activity"/>
    <property type="evidence" value="ECO:0007669"/>
    <property type="project" value="TreeGrafter"/>
</dbReference>
<dbReference type="SMART" id="SM00382">
    <property type="entry name" value="AAA"/>
    <property type="match status" value="1"/>
</dbReference>
<evidence type="ECO:0000256" key="7">
    <source>
        <dbReference type="ARBA" id="ARBA00023242"/>
    </source>
</evidence>
<dbReference type="InParanoid" id="A0A0V0QL12"/>
<dbReference type="SMART" id="SM00350">
    <property type="entry name" value="MCM"/>
    <property type="match status" value="1"/>
</dbReference>
<organism evidence="11 12">
    <name type="scientific">Pseudocohnilembus persalinus</name>
    <name type="common">Ciliate</name>
    <dbReference type="NCBI Taxonomy" id="266149"/>
    <lineage>
        <taxon>Eukaryota</taxon>
        <taxon>Sar</taxon>
        <taxon>Alveolata</taxon>
        <taxon>Ciliophora</taxon>
        <taxon>Intramacronucleata</taxon>
        <taxon>Oligohymenophorea</taxon>
        <taxon>Scuticociliatia</taxon>
        <taxon>Philasterida</taxon>
        <taxon>Pseudocohnilembidae</taxon>
        <taxon>Pseudocohnilembus</taxon>
    </lineage>
</organism>
<keyword evidence="4 9" id="KW-0547">Nucleotide-binding</keyword>
<sequence>MCPTIYGHELMKAGILLSIIGGSSIQEKRGNNIFSSDDSKDFYRQDSHVLLIGDPGLGKSQMLKFVAFITPRSVYVTGNATSNAGLTVSVSRDQSSGESTLEAGALILSDQGVCCIDEFDKMQEQHQSLLEAMEQQTVSLAKSGVLCSLQCRTSIIACANPIGGHYNKQKSIKENIKISNAILSRFDLVFLMLDKADNERDTKLSKHIMKLHNNLQNLGKVNQNQHLKNKNTYNQDEETGQNQQQVKDLPGYLRKLNQETPSKNRIVQDMINQLDKRKNEQQKQNGKFDLNYLDRQYVSFSDKLSKKCQNVDQILDPLIIRKYMSYAKKHIRPTLSSEAADVLKKFYITLRENNSSSSSMPITARQLESLIRLAQARAKIELRNEVTEKDADDVVDLMYESLFDSLEDLNYEGGNKKNINIGQGLKNVDLGNIGTLSKPKQTKIFIQKLQQVANEKNSYEFPLQEMTKIARNMQMNVGDFRMYIEELNSKGTLLHKGQKVYELKEKPFL</sequence>
<evidence type="ECO:0000256" key="6">
    <source>
        <dbReference type="ARBA" id="ARBA00023125"/>
    </source>
</evidence>
<dbReference type="Pfam" id="PF17855">
    <property type="entry name" value="MCM_lid"/>
    <property type="match status" value="1"/>
</dbReference>
<reference evidence="11 12" key="1">
    <citation type="journal article" date="2015" name="Sci. Rep.">
        <title>Genome of the facultative scuticociliatosis pathogen Pseudocohnilembus persalinus provides insight into its virulence through horizontal gene transfer.</title>
        <authorList>
            <person name="Xiong J."/>
            <person name="Wang G."/>
            <person name="Cheng J."/>
            <person name="Tian M."/>
            <person name="Pan X."/>
            <person name="Warren A."/>
            <person name="Jiang C."/>
            <person name="Yuan D."/>
            <person name="Miao W."/>
        </authorList>
    </citation>
    <scope>NUCLEOTIDE SEQUENCE [LARGE SCALE GENOMIC DNA]</scope>
    <source>
        <strain evidence="11">36N120E</strain>
    </source>
</reference>
<dbReference type="InterPro" id="IPR056875">
    <property type="entry name" value="MCM8/REC_WHD"/>
</dbReference>
<keyword evidence="7" id="KW-0539">Nucleus</keyword>
<dbReference type="EMBL" id="LDAU01000150">
    <property type="protein sequence ID" value="KRX02914.1"/>
    <property type="molecule type" value="Genomic_DNA"/>
</dbReference>
<name>A0A0V0QL12_PSEPJ</name>
<dbReference type="InterPro" id="IPR031327">
    <property type="entry name" value="MCM"/>
</dbReference>
<dbReference type="GO" id="GO:0042555">
    <property type="term" value="C:MCM complex"/>
    <property type="evidence" value="ECO:0007669"/>
    <property type="project" value="TreeGrafter"/>
</dbReference>
<evidence type="ECO:0000256" key="4">
    <source>
        <dbReference type="ARBA" id="ARBA00022741"/>
    </source>
</evidence>
<dbReference type="PROSITE" id="PS50051">
    <property type="entry name" value="MCM_2"/>
    <property type="match status" value="1"/>
</dbReference>
<dbReference type="CDD" id="cd17706">
    <property type="entry name" value="MCM"/>
    <property type="match status" value="1"/>
</dbReference>
<dbReference type="PANTHER" id="PTHR11630:SF47">
    <property type="entry name" value="DNA HELICASE MCM8"/>
    <property type="match status" value="1"/>
</dbReference>
<dbReference type="AlphaFoldDB" id="A0A0V0QL12"/>
<dbReference type="Pfam" id="PF25051">
    <property type="entry name" value="WHD_MCM8"/>
    <property type="match status" value="1"/>
</dbReference>
<dbReference type="InterPro" id="IPR041562">
    <property type="entry name" value="MCM_lid"/>
</dbReference>
<keyword evidence="5 9" id="KW-0067">ATP-binding</keyword>
<evidence type="ECO:0000256" key="8">
    <source>
        <dbReference type="ARBA" id="ARBA00042306"/>
    </source>
</evidence>
<dbReference type="GO" id="GO:0005634">
    <property type="term" value="C:nucleus"/>
    <property type="evidence" value="ECO:0007669"/>
    <property type="project" value="UniProtKB-SubCell"/>
</dbReference>
<dbReference type="GO" id="GO:0005524">
    <property type="term" value="F:ATP binding"/>
    <property type="evidence" value="ECO:0007669"/>
    <property type="project" value="UniProtKB-KW"/>
</dbReference>
<dbReference type="EC" id="3.6.4.12" evidence="3"/>
<dbReference type="GO" id="GO:0006260">
    <property type="term" value="P:DNA replication"/>
    <property type="evidence" value="ECO:0007669"/>
    <property type="project" value="InterPro"/>
</dbReference>
<keyword evidence="12" id="KW-1185">Reference proteome</keyword>
<comment type="subcellular location">
    <subcellularLocation>
        <location evidence="1">Nucleus</location>
    </subcellularLocation>
</comment>
<dbReference type="InterPro" id="IPR003593">
    <property type="entry name" value="AAA+_ATPase"/>
</dbReference>
<dbReference type="Proteomes" id="UP000054937">
    <property type="component" value="Unassembled WGS sequence"/>
</dbReference>
<gene>
    <name evidence="11" type="ORF">PPERSA_13168</name>
</gene>
<evidence type="ECO:0000313" key="11">
    <source>
        <dbReference type="EMBL" id="KRX02914.1"/>
    </source>
</evidence>
<dbReference type="GO" id="GO:0016787">
    <property type="term" value="F:hydrolase activity"/>
    <property type="evidence" value="ECO:0007669"/>
    <property type="project" value="UniProtKB-KW"/>
</dbReference>
<dbReference type="PROSITE" id="PS00847">
    <property type="entry name" value="MCM_1"/>
    <property type="match status" value="1"/>
</dbReference>
<comment type="caution">
    <text evidence="11">The sequence shown here is derived from an EMBL/GenBank/DDBJ whole genome shotgun (WGS) entry which is preliminary data.</text>
</comment>
<feature type="domain" description="MCM C-terminal AAA(+) ATPase" evidence="10">
    <location>
        <begin position="1"/>
        <end position="208"/>
    </location>
</feature>
<dbReference type="PRINTS" id="PR01657">
    <property type="entry name" value="MCMFAMILY"/>
</dbReference>
<protein>
    <recommendedName>
        <fullName evidence="3">DNA helicase</fullName>
        <ecNumber evidence="3">3.6.4.12</ecNumber>
    </recommendedName>
    <alternativeName>
        <fullName evidence="8">Minichromosome maintenance 8</fullName>
    </alternativeName>
</protein>
<dbReference type="SUPFAM" id="SSF52540">
    <property type="entry name" value="P-loop containing nucleoside triphosphate hydrolases"/>
    <property type="match status" value="1"/>
</dbReference>
<dbReference type="InterPro" id="IPR027417">
    <property type="entry name" value="P-loop_NTPase"/>
</dbReference>
<dbReference type="InterPro" id="IPR018525">
    <property type="entry name" value="MCM_CS"/>
</dbReference>